<proteinExistence type="inferred from homology"/>
<keyword evidence="12" id="KW-0325">Glycoprotein</keyword>
<feature type="transmembrane region" description="Helical" evidence="15">
    <location>
        <begin position="90"/>
        <end position="108"/>
    </location>
</feature>
<feature type="transmembrane region" description="Helical" evidence="15">
    <location>
        <begin position="218"/>
        <end position="246"/>
    </location>
</feature>
<keyword evidence="2 15" id="KW-0600">Photoreceptor protein</keyword>
<dbReference type="PRINTS" id="PR00578">
    <property type="entry name" value="OPSINLTRLEYE"/>
</dbReference>
<dbReference type="GO" id="GO:0007602">
    <property type="term" value="P:phototransduction"/>
    <property type="evidence" value="ECO:0007669"/>
    <property type="project" value="UniProtKB-KW"/>
</dbReference>
<dbReference type="PANTHER" id="PTHR24240">
    <property type="entry name" value="OPSIN"/>
    <property type="match status" value="1"/>
</dbReference>
<evidence type="ECO:0000256" key="6">
    <source>
        <dbReference type="ARBA" id="ARBA00022989"/>
    </source>
</evidence>
<evidence type="ECO:0000256" key="3">
    <source>
        <dbReference type="ARBA" id="ARBA00022606"/>
    </source>
</evidence>
<sequence>MSFVSGPSHAAYTWAAQGGGFGNQTVVDKVPPEMLHMVDVHWYQFPPMNPLWHGLLGFVVGVLGTISVIGNGMVIYIFTTTKSLRTPSNLLVVNLAISDFLMMLSMSPTMVINCYYETWVLGPLFCELYGMAGSLFGCGSIWTMTMIAFDRYNVIVKGLSARPMTINGALIRIFGIWLFTMLWTIAPLFGWNRYVPEGNMTACGTDYLTKDIISRSYILFYSIFVYFMPLFLIIYSYFFIIQAVAAHEKNMREQAKKMNVASLRSAENQSTSAECKLAKASPLACKLSRALMTISLWFMAWTPYLVINYAGIFETTKISPLFTIWGSLFAKANAVYNPIVYGISHPKYRAALFQRFPSLACATEPAPGADVMSTTTMVTEGEKPAA</sequence>
<keyword evidence="10" id="KW-1015">Disulfide bond</keyword>
<comment type="similarity">
    <text evidence="15">Belongs to the G-protein coupled receptor 1 family. Opsin subfamily.</text>
</comment>
<feature type="transmembrane region" description="Helical" evidence="15">
    <location>
        <begin position="128"/>
        <end position="149"/>
    </location>
</feature>
<dbReference type="GO" id="GO:0016020">
    <property type="term" value="C:membrane"/>
    <property type="evidence" value="ECO:0007669"/>
    <property type="project" value="UniProtKB-SubCell"/>
</dbReference>
<dbReference type="EMBL" id="KQ983115">
    <property type="protein sequence ID" value="KYQ47299.1"/>
    <property type="molecule type" value="Genomic_DNA"/>
</dbReference>
<dbReference type="CDD" id="cd15079">
    <property type="entry name" value="7tmA_photoreceptors_insect"/>
    <property type="match status" value="1"/>
</dbReference>
<dbReference type="PROSITE" id="PS50262">
    <property type="entry name" value="G_PROTEIN_RECEP_F1_2"/>
    <property type="match status" value="1"/>
</dbReference>
<dbReference type="GO" id="GO:0007601">
    <property type="term" value="P:visual perception"/>
    <property type="evidence" value="ECO:0007669"/>
    <property type="project" value="UniProtKB-KW"/>
</dbReference>
<evidence type="ECO:0000256" key="7">
    <source>
        <dbReference type="ARBA" id="ARBA00022991"/>
    </source>
</evidence>
<keyword evidence="5 15" id="KW-0681">Retinal protein</keyword>
<evidence type="ECO:0000256" key="4">
    <source>
        <dbReference type="ARBA" id="ARBA00022692"/>
    </source>
</evidence>
<evidence type="ECO:0000256" key="11">
    <source>
        <dbReference type="ARBA" id="ARBA00023170"/>
    </source>
</evidence>
<evidence type="ECO:0000256" key="15">
    <source>
        <dbReference type="RuleBase" id="RU004951"/>
    </source>
</evidence>
<dbReference type="AlphaFoldDB" id="A0A151WHG8"/>
<evidence type="ECO:0000256" key="8">
    <source>
        <dbReference type="ARBA" id="ARBA00023040"/>
    </source>
</evidence>
<dbReference type="PROSITE" id="PS00238">
    <property type="entry name" value="OPSIN"/>
    <property type="match status" value="1"/>
</dbReference>
<keyword evidence="9 15" id="KW-0472">Membrane</keyword>
<reference evidence="17 18" key="1">
    <citation type="submission" date="2015-09" db="EMBL/GenBank/DDBJ databases">
        <title>Trachymyrmex zeteki WGS genome.</title>
        <authorList>
            <person name="Nygaard S."/>
            <person name="Hu H."/>
            <person name="Boomsma J."/>
            <person name="Zhang G."/>
        </authorList>
    </citation>
    <scope>NUCLEOTIDE SEQUENCE [LARGE SCALE GENOMIC DNA]</scope>
    <source>
        <strain evidence="17">Tzet28-1</strain>
        <tissue evidence="17">Whole body</tissue>
    </source>
</reference>
<dbReference type="InterPro" id="IPR001760">
    <property type="entry name" value="Opsin"/>
</dbReference>
<evidence type="ECO:0000256" key="14">
    <source>
        <dbReference type="ARBA" id="ARBA00023305"/>
    </source>
</evidence>
<dbReference type="Proteomes" id="UP000075809">
    <property type="component" value="Unassembled WGS sequence"/>
</dbReference>
<keyword evidence="3 15" id="KW-0716">Sensory transduction</keyword>
<dbReference type="InterPro" id="IPR017452">
    <property type="entry name" value="GPCR_Rhodpsn_7TM"/>
</dbReference>
<feature type="domain" description="G-protein coupled receptors family 1 profile" evidence="16">
    <location>
        <begin position="70"/>
        <end position="341"/>
    </location>
</feature>
<evidence type="ECO:0000256" key="1">
    <source>
        <dbReference type="ARBA" id="ARBA00004141"/>
    </source>
</evidence>
<keyword evidence="11 15" id="KW-0675">Receptor</keyword>
<evidence type="ECO:0000256" key="13">
    <source>
        <dbReference type="ARBA" id="ARBA00023224"/>
    </source>
</evidence>
<dbReference type="FunFam" id="1.20.1070.10:FF:000044">
    <property type="entry name" value="Opsin, ultraviolet-sensitive"/>
    <property type="match status" value="1"/>
</dbReference>
<dbReference type="InterPro" id="IPR000276">
    <property type="entry name" value="GPCR_Rhodpsn"/>
</dbReference>
<dbReference type="PRINTS" id="PR00238">
    <property type="entry name" value="OPSIN"/>
</dbReference>
<evidence type="ECO:0000313" key="18">
    <source>
        <dbReference type="Proteomes" id="UP000075809"/>
    </source>
</evidence>
<dbReference type="InterPro" id="IPR001391">
    <property type="entry name" value="Opsin_lateye"/>
</dbReference>
<comment type="caution">
    <text evidence="15">Lacks conserved residue(s) required for the propagation of feature annotation.</text>
</comment>
<accession>A0A151WHG8</accession>
<keyword evidence="4 15" id="KW-0812">Transmembrane</keyword>
<keyword evidence="13 15" id="KW-0807">Transducer</keyword>
<protein>
    <submittedName>
        <fullName evidence="17">Rhodopsin</fullName>
    </submittedName>
</protein>
<evidence type="ECO:0000259" key="16">
    <source>
        <dbReference type="PROSITE" id="PS50262"/>
    </source>
</evidence>
<feature type="transmembrane region" description="Helical" evidence="15">
    <location>
        <begin position="51"/>
        <end position="78"/>
    </location>
</feature>
<organism evidence="17 18">
    <name type="scientific">Mycetomoellerius zeteki</name>
    <dbReference type="NCBI Taxonomy" id="64791"/>
    <lineage>
        <taxon>Eukaryota</taxon>
        <taxon>Metazoa</taxon>
        <taxon>Ecdysozoa</taxon>
        <taxon>Arthropoda</taxon>
        <taxon>Hexapoda</taxon>
        <taxon>Insecta</taxon>
        <taxon>Pterygota</taxon>
        <taxon>Neoptera</taxon>
        <taxon>Endopterygota</taxon>
        <taxon>Hymenoptera</taxon>
        <taxon>Apocrita</taxon>
        <taxon>Aculeata</taxon>
        <taxon>Formicoidea</taxon>
        <taxon>Formicidae</taxon>
        <taxon>Myrmicinae</taxon>
        <taxon>Mycetomoellerius</taxon>
    </lineage>
</organism>
<evidence type="ECO:0000313" key="17">
    <source>
        <dbReference type="EMBL" id="KYQ47299.1"/>
    </source>
</evidence>
<keyword evidence="7 15" id="KW-0157">Chromophore</keyword>
<dbReference type="InterPro" id="IPR027430">
    <property type="entry name" value="Retinal_BS"/>
</dbReference>
<name>A0A151WHG8_9HYME</name>
<dbReference type="GO" id="GO:0009881">
    <property type="term" value="F:photoreceptor activity"/>
    <property type="evidence" value="ECO:0007669"/>
    <property type="project" value="UniProtKB-KW"/>
</dbReference>
<dbReference type="Gene3D" id="1.20.1070.10">
    <property type="entry name" value="Rhodopsin 7-helix transmembrane proteins"/>
    <property type="match status" value="1"/>
</dbReference>
<evidence type="ECO:0000256" key="5">
    <source>
        <dbReference type="ARBA" id="ARBA00022925"/>
    </source>
</evidence>
<dbReference type="InterPro" id="IPR050125">
    <property type="entry name" value="GPCR_opsins"/>
</dbReference>
<dbReference type="Pfam" id="PF00001">
    <property type="entry name" value="7tm_1"/>
    <property type="match status" value="1"/>
</dbReference>
<dbReference type="PRINTS" id="PR00237">
    <property type="entry name" value="GPCRRHODOPSN"/>
</dbReference>
<dbReference type="STRING" id="64791.A0A151WHG8"/>
<dbReference type="PROSITE" id="PS00237">
    <property type="entry name" value="G_PROTEIN_RECEP_F1_1"/>
    <property type="match status" value="1"/>
</dbReference>
<evidence type="ECO:0000256" key="2">
    <source>
        <dbReference type="ARBA" id="ARBA00022543"/>
    </source>
</evidence>
<gene>
    <name evidence="17" type="ORF">ALC60_13699</name>
</gene>
<evidence type="ECO:0000256" key="10">
    <source>
        <dbReference type="ARBA" id="ARBA00023157"/>
    </source>
</evidence>
<comment type="subcellular location">
    <subcellularLocation>
        <location evidence="1 15">Membrane</location>
        <topology evidence="1 15">Multi-pass membrane protein</topology>
    </subcellularLocation>
</comment>
<dbReference type="GO" id="GO:0004930">
    <property type="term" value="F:G protein-coupled receptor activity"/>
    <property type="evidence" value="ECO:0007669"/>
    <property type="project" value="UniProtKB-KW"/>
</dbReference>
<evidence type="ECO:0000256" key="12">
    <source>
        <dbReference type="ARBA" id="ARBA00023180"/>
    </source>
</evidence>
<keyword evidence="8 15" id="KW-0297">G-protein coupled receptor</keyword>
<dbReference type="SUPFAM" id="SSF81321">
    <property type="entry name" value="Family A G protein-coupled receptor-like"/>
    <property type="match status" value="1"/>
</dbReference>
<feature type="transmembrane region" description="Helical" evidence="15">
    <location>
        <begin position="169"/>
        <end position="191"/>
    </location>
</feature>
<keyword evidence="6 15" id="KW-1133">Transmembrane helix</keyword>
<keyword evidence="18" id="KW-1185">Reference proteome</keyword>
<keyword evidence="14" id="KW-0844">Vision</keyword>
<evidence type="ECO:0000256" key="9">
    <source>
        <dbReference type="ARBA" id="ARBA00023136"/>
    </source>
</evidence>